<dbReference type="EMBL" id="KZ293763">
    <property type="protein sequence ID" value="PBK79693.1"/>
    <property type="molecule type" value="Genomic_DNA"/>
</dbReference>
<accession>A0A2H3CU99</accession>
<feature type="non-terminal residue" evidence="1">
    <location>
        <position position="1"/>
    </location>
</feature>
<proteinExistence type="predicted"/>
<dbReference type="OrthoDB" id="3341102at2759"/>
<dbReference type="OMA" id="WANTDQT"/>
<reference evidence="2" key="1">
    <citation type="journal article" date="2017" name="Nat. Ecol. Evol.">
        <title>Genome expansion and lineage-specific genetic innovations in the forest pathogenic fungi Armillaria.</title>
        <authorList>
            <person name="Sipos G."/>
            <person name="Prasanna A.N."/>
            <person name="Walter M.C."/>
            <person name="O'Connor E."/>
            <person name="Balint B."/>
            <person name="Krizsan K."/>
            <person name="Kiss B."/>
            <person name="Hess J."/>
            <person name="Varga T."/>
            <person name="Slot J."/>
            <person name="Riley R."/>
            <person name="Boka B."/>
            <person name="Rigling D."/>
            <person name="Barry K."/>
            <person name="Lee J."/>
            <person name="Mihaltcheva S."/>
            <person name="LaButti K."/>
            <person name="Lipzen A."/>
            <person name="Waldron R."/>
            <person name="Moloney N.M."/>
            <person name="Sperisen C."/>
            <person name="Kredics L."/>
            <person name="Vagvoelgyi C."/>
            <person name="Patrignani A."/>
            <person name="Fitzpatrick D."/>
            <person name="Nagy I."/>
            <person name="Doyle S."/>
            <person name="Anderson J.B."/>
            <person name="Grigoriev I.V."/>
            <person name="Gueldener U."/>
            <person name="Muensterkoetter M."/>
            <person name="Nagy L.G."/>
        </authorList>
    </citation>
    <scope>NUCLEOTIDE SEQUENCE [LARGE SCALE GENOMIC DNA]</scope>
    <source>
        <strain evidence="2">Ar21-2</strain>
    </source>
</reference>
<feature type="non-terminal residue" evidence="1">
    <location>
        <position position="204"/>
    </location>
</feature>
<dbReference type="Proteomes" id="UP000217790">
    <property type="component" value="Unassembled WGS sequence"/>
</dbReference>
<name>A0A2H3CU99_ARMGA</name>
<protein>
    <recommendedName>
        <fullName evidence="3">DDE-1 domain-containing protein</fullName>
    </recommendedName>
</protein>
<dbReference type="AlphaFoldDB" id="A0A2H3CU99"/>
<evidence type="ECO:0008006" key="3">
    <source>
        <dbReference type="Google" id="ProtNLM"/>
    </source>
</evidence>
<dbReference type="STRING" id="47427.A0A2H3CU99"/>
<evidence type="ECO:0000313" key="2">
    <source>
        <dbReference type="Proteomes" id="UP000217790"/>
    </source>
</evidence>
<dbReference type="InParanoid" id="A0A2H3CU99"/>
<gene>
    <name evidence="1" type="ORF">ARMGADRAFT_854079</name>
</gene>
<evidence type="ECO:0000313" key="1">
    <source>
        <dbReference type="EMBL" id="PBK79693.1"/>
    </source>
</evidence>
<keyword evidence="2" id="KW-1185">Reference proteome</keyword>
<organism evidence="1 2">
    <name type="scientific">Armillaria gallica</name>
    <name type="common">Bulbous honey fungus</name>
    <name type="synonym">Armillaria bulbosa</name>
    <dbReference type="NCBI Taxonomy" id="47427"/>
    <lineage>
        <taxon>Eukaryota</taxon>
        <taxon>Fungi</taxon>
        <taxon>Dikarya</taxon>
        <taxon>Basidiomycota</taxon>
        <taxon>Agaricomycotina</taxon>
        <taxon>Agaricomycetes</taxon>
        <taxon>Agaricomycetidae</taxon>
        <taxon>Agaricales</taxon>
        <taxon>Marasmiineae</taxon>
        <taxon>Physalacriaceae</taxon>
        <taxon>Armillaria</taxon>
    </lineage>
</organism>
<sequence length="204" mass="23399">LNWSLRCSTRSAKKVPENVNEILTEAYLREAFLVQQHDIPAELRVNTDQTQVVYQHGSEKTWAEKNSKQVPTTGKEEKRAFTLVPSISASGNVLPMQAIYTGDTKRSCPNAKAPLYKEAMEYGLHCLPSMSGTYWSTQATMRDLVETIIAPYFDEQKKQLGREPTQFSLWKIDCWSVHKSQEFRLYMKENHPYIILCFVPGNCT</sequence>